<proteinExistence type="predicted"/>
<comment type="caution">
    <text evidence="1">The sequence shown here is derived from an EMBL/GenBank/DDBJ whole genome shotgun (WGS) entry which is preliminary data.</text>
</comment>
<evidence type="ECO:0000313" key="2">
    <source>
        <dbReference type="Proteomes" id="UP000499080"/>
    </source>
</evidence>
<evidence type="ECO:0000313" key="1">
    <source>
        <dbReference type="EMBL" id="GBN74245.1"/>
    </source>
</evidence>
<dbReference type="AlphaFoldDB" id="A0A4Y2RH98"/>
<accession>A0A4Y2RH98</accession>
<organism evidence="1 2">
    <name type="scientific">Araneus ventricosus</name>
    <name type="common">Orbweaver spider</name>
    <name type="synonym">Epeira ventricosa</name>
    <dbReference type="NCBI Taxonomy" id="182803"/>
    <lineage>
        <taxon>Eukaryota</taxon>
        <taxon>Metazoa</taxon>
        <taxon>Ecdysozoa</taxon>
        <taxon>Arthropoda</taxon>
        <taxon>Chelicerata</taxon>
        <taxon>Arachnida</taxon>
        <taxon>Araneae</taxon>
        <taxon>Araneomorphae</taxon>
        <taxon>Entelegynae</taxon>
        <taxon>Araneoidea</taxon>
        <taxon>Araneidae</taxon>
        <taxon>Araneus</taxon>
    </lineage>
</organism>
<dbReference type="EMBL" id="BGPR01016823">
    <property type="protein sequence ID" value="GBN74245.1"/>
    <property type="molecule type" value="Genomic_DNA"/>
</dbReference>
<name>A0A4Y2RH98_ARAVE</name>
<dbReference type="Proteomes" id="UP000499080">
    <property type="component" value="Unassembled WGS sequence"/>
</dbReference>
<gene>
    <name evidence="1" type="ORF">AVEN_63685_1</name>
</gene>
<keyword evidence="2" id="KW-1185">Reference proteome</keyword>
<protein>
    <submittedName>
        <fullName evidence="1">Uncharacterized protein</fullName>
    </submittedName>
</protein>
<reference evidence="1 2" key="1">
    <citation type="journal article" date="2019" name="Sci. Rep.">
        <title>Orb-weaving spider Araneus ventricosus genome elucidates the spidroin gene catalogue.</title>
        <authorList>
            <person name="Kono N."/>
            <person name="Nakamura H."/>
            <person name="Ohtoshi R."/>
            <person name="Moran D.A.P."/>
            <person name="Shinohara A."/>
            <person name="Yoshida Y."/>
            <person name="Fujiwara M."/>
            <person name="Mori M."/>
            <person name="Tomita M."/>
            <person name="Arakawa K."/>
        </authorList>
    </citation>
    <scope>NUCLEOTIDE SEQUENCE [LARGE SCALE GENOMIC DNA]</scope>
</reference>
<sequence>MGLPSMGQVVDKKLIYVNFAGMVSETVCAEMLSRTCRSNLVGEVVHKKAFLCKPCGNGFRNGLRGNAFAGSLWKVKRQPSLLSELERSRTRSWHAGLSRHPGGPRT</sequence>